<name>H2YBZ2_CIOSA</name>
<keyword evidence="2" id="KW-1185">Reference proteome</keyword>
<accession>H2YBZ2</accession>
<dbReference type="Proteomes" id="UP000007875">
    <property type="component" value="Unassembled WGS sequence"/>
</dbReference>
<evidence type="ECO:0000313" key="2">
    <source>
        <dbReference type="Proteomes" id="UP000007875"/>
    </source>
</evidence>
<sequence length="134" mass="15115">LLQHHLVVEHAVNLSSIFTIYSPWKSIHVAEVKYPILLCINHLKLEKSTFSSSLSLPATQENSNPLCSQLHPSHSQSCESLLQALESSDESSGVSLAATIQRIYQSSKKNRHQYRWEMLCEDAFGIFFELEIGS</sequence>
<reference evidence="1" key="3">
    <citation type="submission" date="2025-09" db="UniProtKB">
        <authorList>
            <consortium name="Ensembl"/>
        </authorList>
    </citation>
    <scope>IDENTIFICATION</scope>
</reference>
<protein>
    <submittedName>
        <fullName evidence="1">Uncharacterized protein</fullName>
    </submittedName>
</protein>
<organism evidence="1 2">
    <name type="scientific">Ciona savignyi</name>
    <name type="common">Pacific transparent sea squirt</name>
    <dbReference type="NCBI Taxonomy" id="51511"/>
    <lineage>
        <taxon>Eukaryota</taxon>
        <taxon>Metazoa</taxon>
        <taxon>Chordata</taxon>
        <taxon>Tunicata</taxon>
        <taxon>Ascidiacea</taxon>
        <taxon>Phlebobranchia</taxon>
        <taxon>Cionidae</taxon>
        <taxon>Ciona</taxon>
    </lineage>
</organism>
<proteinExistence type="predicted"/>
<evidence type="ECO:0000313" key="1">
    <source>
        <dbReference type="Ensembl" id="ENSCSAVP00000002840.1"/>
    </source>
</evidence>
<reference evidence="1" key="2">
    <citation type="submission" date="2025-08" db="UniProtKB">
        <authorList>
            <consortium name="Ensembl"/>
        </authorList>
    </citation>
    <scope>IDENTIFICATION</scope>
</reference>
<reference evidence="2" key="1">
    <citation type="submission" date="2003-08" db="EMBL/GenBank/DDBJ databases">
        <authorList>
            <person name="Birren B."/>
            <person name="Nusbaum C."/>
            <person name="Abebe A."/>
            <person name="Abouelleil A."/>
            <person name="Adekoya E."/>
            <person name="Ait-zahra M."/>
            <person name="Allen N."/>
            <person name="Allen T."/>
            <person name="An P."/>
            <person name="Anderson M."/>
            <person name="Anderson S."/>
            <person name="Arachchi H."/>
            <person name="Armbruster J."/>
            <person name="Bachantsang P."/>
            <person name="Baldwin J."/>
            <person name="Barry A."/>
            <person name="Bayul T."/>
            <person name="Blitshsteyn B."/>
            <person name="Bloom T."/>
            <person name="Blye J."/>
            <person name="Boguslavskiy L."/>
            <person name="Borowsky M."/>
            <person name="Boukhgalter B."/>
            <person name="Brunache A."/>
            <person name="Butler J."/>
            <person name="Calixte N."/>
            <person name="Calvo S."/>
            <person name="Camarata J."/>
            <person name="Campo K."/>
            <person name="Chang J."/>
            <person name="Cheshatsang Y."/>
            <person name="Citroen M."/>
            <person name="Collymore A."/>
            <person name="Considine T."/>
            <person name="Cook A."/>
            <person name="Cooke P."/>
            <person name="Corum B."/>
            <person name="Cuomo C."/>
            <person name="David R."/>
            <person name="Dawoe T."/>
            <person name="Degray S."/>
            <person name="Dodge S."/>
            <person name="Dooley K."/>
            <person name="Dorje P."/>
            <person name="Dorjee K."/>
            <person name="Dorris L."/>
            <person name="Duffey N."/>
            <person name="Dupes A."/>
            <person name="Elkins T."/>
            <person name="Engels R."/>
            <person name="Erickson J."/>
            <person name="Farina A."/>
            <person name="Faro S."/>
            <person name="Ferreira P."/>
            <person name="Fischer H."/>
            <person name="Fitzgerald M."/>
            <person name="Foley K."/>
            <person name="Gage D."/>
            <person name="Galagan J."/>
            <person name="Gearin G."/>
            <person name="Gnerre S."/>
            <person name="Gnirke A."/>
            <person name="Goyette A."/>
            <person name="Graham J."/>
            <person name="Grandbois E."/>
            <person name="Gyaltsen K."/>
            <person name="Hafez N."/>
            <person name="Hagopian D."/>
            <person name="Hagos B."/>
            <person name="Hall J."/>
            <person name="Hatcher B."/>
            <person name="Heller A."/>
            <person name="Higgins H."/>
            <person name="Honan T."/>
            <person name="Horn A."/>
            <person name="Houde N."/>
            <person name="Hughes L."/>
            <person name="Hulme W."/>
            <person name="Husby E."/>
            <person name="Iliev I."/>
            <person name="Jaffe D."/>
            <person name="Jones C."/>
            <person name="Kamal M."/>
            <person name="Kamat A."/>
            <person name="Kamvysselis M."/>
            <person name="Karlsson E."/>
            <person name="Kells C."/>
            <person name="Kieu A."/>
            <person name="Kisner P."/>
            <person name="Kodira C."/>
            <person name="Kulbokas E."/>
            <person name="Labutti K."/>
            <person name="Lama D."/>
            <person name="Landers T."/>
            <person name="Leger J."/>
            <person name="Levine S."/>
            <person name="Lewis D."/>
            <person name="Lewis T."/>
            <person name="Lindblad-toh K."/>
            <person name="Liu X."/>
            <person name="Lokyitsang T."/>
            <person name="Lokyitsang Y."/>
            <person name="Lucien O."/>
            <person name="Lui A."/>
            <person name="Ma L.J."/>
            <person name="Mabbitt R."/>
            <person name="Macdonald J."/>
            <person name="Maclean C."/>
            <person name="Major J."/>
            <person name="Manning J."/>
            <person name="Marabella R."/>
            <person name="Maru K."/>
            <person name="Matthews C."/>
            <person name="Mauceli E."/>
            <person name="Mccarthy M."/>
            <person name="Mcdonough S."/>
            <person name="Mcghee T."/>
            <person name="Meldrim J."/>
            <person name="Meneus L."/>
            <person name="Mesirov J."/>
            <person name="Mihalev A."/>
            <person name="Mihova T."/>
            <person name="Mikkelsen T."/>
            <person name="Mlenga V."/>
            <person name="Moru K."/>
            <person name="Mozes J."/>
            <person name="Mulrain L."/>
            <person name="Munson G."/>
            <person name="Naylor J."/>
            <person name="Newes C."/>
            <person name="Nguyen C."/>
            <person name="Nguyen N."/>
            <person name="Nguyen T."/>
            <person name="Nicol R."/>
            <person name="Nielsen C."/>
            <person name="Nizzari M."/>
            <person name="Norbu C."/>
            <person name="Norbu N."/>
            <person name="O'donnell P."/>
            <person name="Okoawo O."/>
            <person name="O'leary S."/>
            <person name="Omotosho B."/>
            <person name="O'neill K."/>
            <person name="Osman S."/>
            <person name="Parker S."/>
            <person name="Perrin D."/>
            <person name="Phunkhang P."/>
            <person name="Piqani B."/>
            <person name="Purcell S."/>
            <person name="Rachupka T."/>
            <person name="Ramasamy U."/>
            <person name="Rameau R."/>
            <person name="Ray V."/>
            <person name="Raymond C."/>
            <person name="Retta R."/>
            <person name="Richardson S."/>
            <person name="Rise C."/>
            <person name="Rodriguez J."/>
            <person name="Rogers J."/>
            <person name="Rogov P."/>
            <person name="Rutman M."/>
            <person name="Schupbach R."/>
            <person name="Seaman C."/>
            <person name="Settipalli S."/>
            <person name="Sharpe T."/>
            <person name="Sheridan J."/>
            <person name="Sherpa N."/>
            <person name="Shi J."/>
            <person name="Smirnov S."/>
            <person name="Smith C."/>
            <person name="Sougnez C."/>
            <person name="Spencer B."/>
            <person name="Stalker J."/>
            <person name="Stange-thomann N."/>
            <person name="Stavropoulos S."/>
            <person name="Stetson K."/>
            <person name="Stone C."/>
            <person name="Stone S."/>
            <person name="Stubbs M."/>
            <person name="Talamas J."/>
            <person name="Tchuinga P."/>
            <person name="Tenzing P."/>
            <person name="Tesfaye S."/>
            <person name="Theodore J."/>
            <person name="Thoulutsang Y."/>
            <person name="Topham K."/>
            <person name="Towey S."/>
            <person name="Tsamla T."/>
            <person name="Tsomo N."/>
            <person name="Vallee D."/>
            <person name="Vassiliev H."/>
            <person name="Venkataraman V."/>
            <person name="Vinson J."/>
            <person name="Vo A."/>
            <person name="Wade C."/>
            <person name="Wang S."/>
            <person name="Wangchuk T."/>
            <person name="Wangdi T."/>
            <person name="Whittaker C."/>
            <person name="Wilkinson J."/>
            <person name="Wu Y."/>
            <person name="Wyman D."/>
            <person name="Yadav S."/>
            <person name="Yang S."/>
            <person name="Yang X."/>
            <person name="Yeager S."/>
            <person name="Yee E."/>
            <person name="Young G."/>
            <person name="Zainoun J."/>
            <person name="Zembeck L."/>
            <person name="Zimmer A."/>
            <person name="Zody M."/>
            <person name="Lander E."/>
        </authorList>
    </citation>
    <scope>NUCLEOTIDE SEQUENCE [LARGE SCALE GENOMIC DNA]</scope>
</reference>
<dbReference type="InParanoid" id="H2YBZ2"/>
<dbReference type="AlphaFoldDB" id="H2YBZ2"/>
<dbReference type="HOGENOM" id="CLU_1900898_0_0_1"/>
<dbReference type="Ensembl" id="ENSCSAVT00000002884.1">
    <property type="protein sequence ID" value="ENSCSAVP00000002840.1"/>
    <property type="gene ID" value="ENSCSAVG00000001696.1"/>
</dbReference>